<dbReference type="InterPro" id="IPR000010">
    <property type="entry name" value="Cystatin_dom"/>
</dbReference>
<keyword evidence="7" id="KW-1015">Disulfide bond</keyword>
<dbReference type="SUPFAM" id="SSF54403">
    <property type="entry name" value="Cystatin/monellin"/>
    <property type="match status" value="1"/>
</dbReference>
<evidence type="ECO:0000256" key="2">
    <source>
        <dbReference type="ARBA" id="ARBA00009403"/>
    </source>
</evidence>
<evidence type="ECO:0000256" key="1">
    <source>
        <dbReference type="ARBA" id="ARBA00004613"/>
    </source>
</evidence>
<evidence type="ECO:0000256" key="6">
    <source>
        <dbReference type="ARBA" id="ARBA00022729"/>
    </source>
</evidence>
<dbReference type="Proteomes" id="UP001652624">
    <property type="component" value="Chromosome 1"/>
</dbReference>
<keyword evidence="4" id="KW-0646">Protease inhibitor</keyword>
<evidence type="ECO:0000313" key="10">
    <source>
        <dbReference type="Proteomes" id="UP001652624"/>
    </source>
</evidence>
<organism evidence="10 12">
    <name type="scientific">Erinaceus europaeus</name>
    <name type="common">Western European hedgehog</name>
    <dbReference type="NCBI Taxonomy" id="9365"/>
    <lineage>
        <taxon>Eukaryota</taxon>
        <taxon>Metazoa</taxon>
        <taxon>Chordata</taxon>
        <taxon>Craniata</taxon>
        <taxon>Vertebrata</taxon>
        <taxon>Euteleostomi</taxon>
        <taxon>Mammalia</taxon>
        <taxon>Eutheria</taxon>
        <taxon>Laurasiatheria</taxon>
        <taxon>Eulipotyphla</taxon>
        <taxon>Erinaceidae</taxon>
        <taxon>Erinaceinae</taxon>
        <taxon>Erinaceus</taxon>
    </lineage>
</organism>
<evidence type="ECO:0000256" key="5">
    <source>
        <dbReference type="ARBA" id="ARBA00022704"/>
    </source>
</evidence>
<gene>
    <name evidence="11 12" type="primary">LOC132536863</name>
</gene>
<dbReference type="RefSeq" id="XP_060042274.1">
    <property type="nucleotide sequence ID" value="XM_060186291.1"/>
</dbReference>
<evidence type="ECO:0000313" key="12">
    <source>
        <dbReference type="RefSeq" id="XP_060042274.1"/>
    </source>
</evidence>
<keyword evidence="5" id="KW-0789">Thiol protease inhibitor</keyword>
<accession>A0ABM3X0C3</accession>
<feature type="chain" id="PRO_5045025526" evidence="8">
    <location>
        <begin position="22"/>
        <end position="127"/>
    </location>
</feature>
<keyword evidence="6 8" id="KW-0732">Signal</keyword>
<protein>
    <submittedName>
        <fullName evidence="11 12">Probable cystatin-15</fullName>
    </submittedName>
</protein>
<dbReference type="CDD" id="cd00042">
    <property type="entry name" value="CY"/>
    <property type="match status" value="1"/>
</dbReference>
<evidence type="ECO:0000256" key="8">
    <source>
        <dbReference type="SAM" id="SignalP"/>
    </source>
</evidence>
<dbReference type="PANTHER" id="PTHR47393:SF1">
    <property type="entry name" value="CYSTATIN-12"/>
    <property type="match status" value="1"/>
</dbReference>
<evidence type="ECO:0000256" key="7">
    <source>
        <dbReference type="ARBA" id="ARBA00023157"/>
    </source>
</evidence>
<dbReference type="Gene3D" id="3.10.450.10">
    <property type="match status" value="1"/>
</dbReference>
<comment type="similarity">
    <text evidence="2">Belongs to the cystatin family.</text>
</comment>
<keyword evidence="3" id="KW-0964">Secreted</keyword>
<keyword evidence="10" id="KW-1185">Reference proteome</keyword>
<dbReference type="GeneID" id="132536863"/>
<proteinExistence type="inferred from homology"/>
<dbReference type="RefSeq" id="XP_060042265.1">
    <property type="nucleotide sequence ID" value="XM_060186282.1"/>
</dbReference>
<evidence type="ECO:0000259" key="9">
    <source>
        <dbReference type="Pfam" id="PF00031"/>
    </source>
</evidence>
<evidence type="ECO:0000256" key="4">
    <source>
        <dbReference type="ARBA" id="ARBA00022690"/>
    </source>
</evidence>
<reference evidence="10 11" key="1">
    <citation type="submission" date="2025-05" db="UniProtKB">
        <authorList>
            <consortium name="RefSeq"/>
        </authorList>
    </citation>
    <scope>NUCLEOTIDE SEQUENCE [LARGE SCALE GENOMIC DNA]</scope>
</reference>
<name>A0ABM3X0C3_ERIEU</name>
<feature type="domain" description="Cystatin" evidence="9">
    <location>
        <begin position="31"/>
        <end position="114"/>
    </location>
</feature>
<dbReference type="InterPro" id="IPR046350">
    <property type="entry name" value="Cystatin_sf"/>
</dbReference>
<evidence type="ECO:0000313" key="11">
    <source>
        <dbReference type="RefSeq" id="XP_060042265.1"/>
    </source>
</evidence>
<dbReference type="PANTHER" id="PTHR47393">
    <property type="entry name" value="CYSTATIN-12-RELATED"/>
    <property type="match status" value="1"/>
</dbReference>
<comment type="subcellular location">
    <subcellularLocation>
        <location evidence="1">Secreted</location>
    </subcellularLocation>
</comment>
<evidence type="ECO:0000256" key="3">
    <source>
        <dbReference type="ARBA" id="ARBA00022525"/>
    </source>
</evidence>
<dbReference type="Pfam" id="PF00031">
    <property type="entry name" value="Cystatin"/>
    <property type="match status" value="1"/>
</dbReference>
<feature type="signal peptide" evidence="8">
    <location>
        <begin position="1"/>
        <end position="21"/>
    </location>
</feature>
<dbReference type="InterPro" id="IPR052333">
    <property type="entry name" value="Cystatin_spermatogenesis"/>
</dbReference>
<sequence length="127" mass="14946">MFPKVPLLLLGFIALGLRVCSFEYEDISKLWPDFTMCVEYAVFRYNQAQSDIFAYKLLWVHRSQRKQFTWTYLMDLEMGRTICKKHDEDIDNCRLQGGPEKKVVRCTFVVNVIPMTSEFTLLNSTCL</sequence>